<dbReference type="AlphaFoldDB" id="A0A177N3Y7"/>
<feature type="coiled-coil region" evidence="1">
    <location>
        <begin position="57"/>
        <end position="98"/>
    </location>
</feature>
<evidence type="ECO:0000256" key="2">
    <source>
        <dbReference type="SAM" id="SignalP"/>
    </source>
</evidence>
<name>A0A177N3Y7_9GAMM</name>
<dbReference type="OrthoDB" id="5573178at2"/>
<proteinExistence type="predicted"/>
<dbReference type="EMBL" id="LUUK01000221">
    <property type="protein sequence ID" value="OAI12193.1"/>
    <property type="molecule type" value="Genomic_DNA"/>
</dbReference>
<protein>
    <recommendedName>
        <fullName evidence="3">DUF4124 domain-containing protein</fullName>
    </recommendedName>
</protein>
<dbReference type="Proteomes" id="UP000077628">
    <property type="component" value="Unassembled WGS sequence"/>
</dbReference>
<dbReference type="InterPro" id="IPR025392">
    <property type="entry name" value="DUF4124"/>
</dbReference>
<feature type="chain" id="PRO_5008068754" description="DUF4124 domain-containing protein" evidence="2">
    <location>
        <begin position="19"/>
        <end position="196"/>
    </location>
</feature>
<dbReference type="STRING" id="702114.A1355_14580"/>
<evidence type="ECO:0000313" key="4">
    <source>
        <dbReference type="EMBL" id="OAI12193.1"/>
    </source>
</evidence>
<evidence type="ECO:0000256" key="1">
    <source>
        <dbReference type="SAM" id="Coils"/>
    </source>
</evidence>
<feature type="signal peptide" evidence="2">
    <location>
        <begin position="1"/>
        <end position="18"/>
    </location>
</feature>
<accession>A0A177N3Y7</accession>
<evidence type="ECO:0000313" key="5">
    <source>
        <dbReference type="Proteomes" id="UP000077628"/>
    </source>
</evidence>
<feature type="domain" description="DUF4124" evidence="3">
    <location>
        <begin position="7"/>
        <end position="48"/>
    </location>
</feature>
<keyword evidence="5" id="KW-1185">Reference proteome</keyword>
<keyword evidence="2" id="KW-0732">Signal</keyword>
<reference evidence="5" key="1">
    <citation type="submission" date="2016-03" db="EMBL/GenBank/DDBJ databases">
        <authorList>
            <person name="Heylen K."/>
            <person name="De Vos P."/>
            <person name="Vekeman B."/>
        </authorList>
    </citation>
    <scope>NUCLEOTIDE SEQUENCE [LARGE SCALE GENOMIC DNA]</scope>
    <source>
        <strain evidence="5">R-45383</strain>
    </source>
</reference>
<keyword evidence="1" id="KW-0175">Coiled coil</keyword>
<gene>
    <name evidence="4" type="ORF">A1355_14580</name>
</gene>
<dbReference type="RefSeq" id="WP_064031464.1">
    <property type="nucleotide sequence ID" value="NZ_LUUK01000221.1"/>
</dbReference>
<comment type="caution">
    <text evidence="4">The sequence shown here is derived from an EMBL/GenBank/DDBJ whole genome shotgun (WGS) entry which is preliminary data.</text>
</comment>
<organism evidence="4 5">
    <name type="scientific">Methylomonas koyamae</name>
    <dbReference type="NCBI Taxonomy" id="702114"/>
    <lineage>
        <taxon>Bacteria</taxon>
        <taxon>Pseudomonadati</taxon>
        <taxon>Pseudomonadota</taxon>
        <taxon>Gammaproteobacteria</taxon>
        <taxon>Methylococcales</taxon>
        <taxon>Methylococcaceae</taxon>
        <taxon>Methylomonas</taxon>
    </lineage>
</organism>
<dbReference type="Pfam" id="PF13511">
    <property type="entry name" value="DUF4124"/>
    <property type="match status" value="1"/>
</dbReference>
<evidence type="ECO:0000259" key="3">
    <source>
        <dbReference type="Pfam" id="PF13511"/>
    </source>
</evidence>
<sequence length="196" mass="21819">MRKLFCLLTLCLAAESWAGVYKCTDASGHTNYQSSPCNEEHKAEQVNTITGGKVDLTASERLQAEEAERKKQQSLQEQAEQQAKLDAIVQRKQDAKAQAELTQALIKQNPLQFSAFAIPPYDPEKLPAQVKPFESRLPDVEKFRRLAAQKALSSGECQRVEADELTAKSKLEQLVFLINCSSGKTFTFTESELSPP</sequence>